<protein>
    <submittedName>
        <fullName evidence="1">RCG30921</fullName>
    </submittedName>
</protein>
<evidence type="ECO:0000313" key="1">
    <source>
        <dbReference type="EMBL" id="EDL80403.1"/>
    </source>
</evidence>
<gene>
    <name evidence="1" type="ORF">rCG_30921</name>
</gene>
<reference evidence="2" key="1">
    <citation type="submission" date="2005-09" db="EMBL/GenBank/DDBJ databases">
        <authorList>
            <person name="Mural R.J."/>
            <person name="Li P.W."/>
            <person name="Adams M.D."/>
            <person name="Amanatides P.G."/>
            <person name="Baden-Tillson H."/>
            <person name="Barnstead M."/>
            <person name="Chin S.H."/>
            <person name="Dew I."/>
            <person name="Evans C.A."/>
            <person name="Ferriera S."/>
            <person name="Flanigan M."/>
            <person name="Fosler C."/>
            <person name="Glodek A."/>
            <person name="Gu Z."/>
            <person name="Holt R.A."/>
            <person name="Jennings D."/>
            <person name="Kraft C.L."/>
            <person name="Lu F."/>
            <person name="Nguyen T."/>
            <person name="Nusskern D.R."/>
            <person name="Pfannkoch C.M."/>
            <person name="Sitter C."/>
            <person name="Sutton G.G."/>
            <person name="Venter J.C."/>
            <person name="Wang Z."/>
            <person name="Woodage T."/>
            <person name="Zheng X.H."/>
            <person name="Zhong F."/>
        </authorList>
    </citation>
    <scope>NUCLEOTIDE SEQUENCE [LARGE SCALE GENOMIC DNA]</scope>
    <source>
        <strain>BN</strain>
        <strain evidence="2">Sprague-Dawley</strain>
    </source>
</reference>
<accession>A6IS52</accession>
<name>A6IS52_RAT</name>
<dbReference type="Proteomes" id="UP000234681">
    <property type="component" value="Chromosome 5"/>
</dbReference>
<organism evidence="1 2">
    <name type="scientific">Rattus norvegicus</name>
    <name type="common">Rat</name>
    <dbReference type="NCBI Taxonomy" id="10116"/>
    <lineage>
        <taxon>Eukaryota</taxon>
        <taxon>Metazoa</taxon>
        <taxon>Chordata</taxon>
        <taxon>Craniata</taxon>
        <taxon>Vertebrata</taxon>
        <taxon>Euteleostomi</taxon>
        <taxon>Mammalia</taxon>
        <taxon>Eutheria</taxon>
        <taxon>Euarchontoglires</taxon>
        <taxon>Glires</taxon>
        <taxon>Rodentia</taxon>
        <taxon>Myomorpha</taxon>
        <taxon>Muroidea</taxon>
        <taxon>Muridae</taxon>
        <taxon>Murinae</taxon>
        <taxon>Rattus</taxon>
    </lineage>
</organism>
<proteinExistence type="predicted"/>
<dbReference type="EMBL" id="CH473968">
    <property type="protein sequence ID" value="EDL80403.1"/>
    <property type="molecule type" value="Genomic_DNA"/>
</dbReference>
<dbReference type="AlphaFoldDB" id="A6IS52"/>
<sequence length="44" mass="4959">MWCRLSQARFAPSRLGSGTQLQLTEVKTKVLCQSRTASLSNKLY</sequence>
<evidence type="ECO:0000313" key="2">
    <source>
        <dbReference type="Proteomes" id="UP000234681"/>
    </source>
</evidence>